<dbReference type="Proteomes" id="UP001416858">
    <property type="component" value="Unassembled WGS sequence"/>
</dbReference>
<proteinExistence type="predicted"/>
<organism evidence="1 2">
    <name type="scientific">Novipirellula caenicola</name>
    <dbReference type="NCBI Taxonomy" id="1536901"/>
    <lineage>
        <taxon>Bacteria</taxon>
        <taxon>Pseudomonadati</taxon>
        <taxon>Planctomycetota</taxon>
        <taxon>Planctomycetia</taxon>
        <taxon>Pirellulales</taxon>
        <taxon>Pirellulaceae</taxon>
        <taxon>Novipirellula</taxon>
    </lineage>
</organism>
<accession>A0ABP9VLS1</accession>
<reference evidence="1 2" key="1">
    <citation type="submission" date="2024-02" db="EMBL/GenBank/DDBJ databases">
        <title>Rhodopirellula caenicola NBRC 110016.</title>
        <authorList>
            <person name="Ichikawa N."/>
            <person name="Katano-Makiyama Y."/>
            <person name="Hidaka K."/>
        </authorList>
    </citation>
    <scope>NUCLEOTIDE SEQUENCE [LARGE SCALE GENOMIC DNA]</scope>
    <source>
        <strain evidence="1 2">NBRC 110016</strain>
    </source>
</reference>
<protein>
    <submittedName>
        <fullName evidence="1">Uncharacterized protein</fullName>
    </submittedName>
</protein>
<dbReference type="RefSeq" id="WP_345683100.1">
    <property type="nucleotide sequence ID" value="NZ_BAABRO010000002.1"/>
</dbReference>
<keyword evidence="2" id="KW-1185">Reference proteome</keyword>
<gene>
    <name evidence="1" type="ORF">Rcae01_01595</name>
</gene>
<dbReference type="SUPFAM" id="SSF53756">
    <property type="entry name" value="UDP-Glycosyltransferase/glycogen phosphorylase"/>
    <property type="match status" value="1"/>
</dbReference>
<sequence>MSVSDSRLLLFDDNIRSIGGHFLELATLLMEGAAELGYETRLATHQSFDGFDAINPKFHVEQGFRARRMIHWSLGVDGRSKVRRSVEGHNIGGSKWQNAWQNLRDPFSRPDRHPRVMLERWSDDFLKLLRHWDATDKDTLLINTADDFVMLALARALKQLPGDKPLTIHVVFHFAVFDSQTSLSQRQQFGDQVNDAMKQMSPHHIHLHATTAALSKQLAEVGVVANAIPYPTRYRAPRFRSSESPRYKIVLAGTPRAEKGRRVIPAVLSKIHGPHLASGRYQMSMQMPSKRWKRMIPKPMQSTYEQTLAASSMPDSMPQSAADSYFEITSSDMPAAEYHRWLDTADVGLFLYDASRYVARCSGVLLEMFIRGVPVVVPDHCWLADQVRAAGGNGSVGYIYESIDQIPDLLDQMHHQYEAIRWRARHHGMAIAKRHRSTNTLIQMGIRPAGSIRHKQAA</sequence>
<comment type="caution">
    <text evidence="1">The sequence shown here is derived from an EMBL/GenBank/DDBJ whole genome shotgun (WGS) entry which is preliminary data.</text>
</comment>
<name>A0ABP9VLS1_9BACT</name>
<evidence type="ECO:0000313" key="2">
    <source>
        <dbReference type="Proteomes" id="UP001416858"/>
    </source>
</evidence>
<evidence type="ECO:0000313" key="1">
    <source>
        <dbReference type="EMBL" id="GAA5506144.1"/>
    </source>
</evidence>
<dbReference type="EMBL" id="BAABRO010000002">
    <property type="protein sequence ID" value="GAA5506144.1"/>
    <property type="molecule type" value="Genomic_DNA"/>
</dbReference>